<dbReference type="GO" id="GO:0009288">
    <property type="term" value="C:bacterial-type flagellum"/>
    <property type="evidence" value="ECO:0007669"/>
    <property type="project" value="TreeGrafter"/>
</dbReference>
<reference evidence="2 3" key="1">
    <citation type="submission" date="2015-09" db="EMBL/GenBank/DDBJ databases">
        <title>Draft genome sequence of Alicyclobacillus ferrooxydans DSM 22381.</title>
        <authorList>
            <person name="Hemp J."/>
        </authorList>
    </citation>
    <scope>NUCLEOTIDE SEQUENCE [LARGE SCALE GENOMIC DNA]</scope>
    <source>
        <strain evidence="2 3">TC-34</strain>
    </source>
</reference>
<dbReference type="AlphaFoldDB" id="A0A0P9D4K4"/>
<evidence type="ECO:0000313" key="2">
    <source>
        <dbReference type="EMBL" id="KPV44391.1"/>
    </source>
</evidence>
<gene>
    <name evidence="2" type="ORF">AN477_07115</name>
</gene>
<dbReference type="Proteomes" id="UP000050482">
    <property type="component" value="Unassembled WGS sequence"/>
</dbReference>
<dbReference type="GO" id="GO:0071978">
    <property type="term" value="P:bacterial-type flagellum-dependent swarming motility"/>
    <property type="evidence" value="ECO:0007669"/>
    <property type="project" value="TreeGrafter"/>
</dbReference>
<dbReference type="EMBL" id="LJCO01000033">
    <property type="protein sequence ID" value="KPV44391.1"/>
    <property type="molecule type" value="Genomic_DNA"/>
</dbReference>
<dbReference type="RefSeq" id="WP_054968479.1">
    <property type="nucleotide sequence ID" value="NZ_LJCO01000033.1"/>
</dbReference>
<dbReference type="PATRIC" id="fig|471514.4.peg.3665"/>
<evidence type="ECO:0000256" key="1">
    <source>
        <dbReference type="ARBA" id="ARBA00009677"/>
    </source>
</evidence>
<comment type="caution">
    <text evidence="2">The sequence shown here is derived from an EMBL/GenBank/DDBJ whole genome shotgun (WGS) entry which is preliminary data.</text>
</comment>
<dbReference type="STRING" id="471514.AN477_07115"/>
<name>A0A0P9D4K4_9BACL</name>
<proteinExistence type="inferred from homology"/>
<sequence length="411" mass="42634">MLRGITTASSGMLTDQRLEQALANNLANLQTPGYKAVAGESLSFPQQLIVAMKDTGSSVIGQLGTGAVYQEGVPYFGQGAIASTGRNLDVAIQDNLQAGTYASVVGPNNQPISAQGQITSGLNGRLTMNGQPLAILNGQNQIVPNVYAAVNPAYKPANSTVGLVASDGKPNYDSAGNPSYVFVNAQGKIIGSSASSAFADLGIRVGNQNDMGVHQFFPVGYTAFNGNTGVVLTQDGHFSINAKHQLVDVNGNPILPIDSVTGRPIVGGHININPNYTGKALFASNGTALTDAQGQLSFQAVNATGQVISTGRLGTVGADVTNVSPLGQSEYMVNGTIQSGTALGGLTFYNSNNPNRASLLPGELEQSNVNQNQTMTEMDQILNEYQANQSVLQSEAQALDLATTDIGKVNI</sequence>
<accession>A0A0P9D4K4</accession>
<organism evidence="2 3">
    <name type="scientific">Alicyclobacillus ferrooxydans</name>
    <dbReference type="NCBI Taxonomy" id="471514"/>
    <lineage>
        <taxon>Bacteria</taxon>
        <taxon>Bacillati</taxon>
        <taxon>Bacillota</taxon>
        <taxon>Bacilli</taxon>
        <taxon>Bacillales</taxon>
        <taxon>Alicyclobacillaceae</taxon>
        <taxon>Alicyclobacillus</taxon>
    </lineage>
</organism>
<comment type="similarity">
    <text evidence="1">Belongs to the flagella basal body rod proteins family.</text>
</comment>
<keyword evidence="3" id="KW-1185">Reference proteome</keyword>
<protein>
    <submittedName>
        <fullName evidence="2">Uncharacterized protein</fullName>
    </submittedName>
</protein>
<evidence type="ECO:0000313" key="3">
    <source>
        <dbReference type="Proteomes" id="UP000050482"/>
    </source>
</evidence>
<dbReference type="PANTHER" id="PTHR30435">
    <property type="entry name" value="FLAGELLAR PROTEIN"/>
    <property type="match status" value="1"/>
</dbReference>
<dbReference type="PANTHER" id="PTHR30435:SF19">
    <property type="entry name" value="FLAGELLAR BASAL-BODY ROD PROTEIN FLGG"/>
    <property type="match status" value="1"/>
</dbReference>